<dbReference type="AlphaFoldDB" id="A0A916RR04"/>
<dbReference type="EMBL" id="BMKB01000016">
    <property type="protein sequence ID" value="GGA65499.1"/>
    <property type="molecule type" value="Genomic_DNA"/>
</dbReference>
<gene>
    <name evidence="1" type="ORF">GCM10011499_39920</name>
</gene>
<proteinExistence type="predicted"/>
<accession>A0A916RR04</accession>
<evidence type="ECO:0000313" key="1">
    <source>
        <dbReference type="EMBL" id="GGA65499.1"/>
    </source>
</evidence>
<evidence type="ECO:0000313" key="2">
    <source>
        <dbReference type="Proteomes" id="UP000596977"/>
    </source>
</evidence>
<comment type="caution">
    <text evidence="1">The sequence shown here is derived from an EMBL/GenBank/DDBJ whole genome shotgun (WGS) entry which is preliminary data.</text>
</comment>
<organism evidence="1 2">
    <name type="scientific">Pelagibacterium lentulum</name>
    <dbReference type="NCBI Taxonomy" id="2029865"/>
    <lineage>
        <taxon>Bacteria</taxon>
        <taxon>Pseudomonadati</taxon>
        <taxon>Pseudomonadota</taxon>
        <taxon>Alphaproteobacteria</taxon>
        <taxon>Hyphomicrobiales</taxon>
        <taxon>Devosiaceae</taxon>
        <taxon>Pelagibacterium</taxon>
    </lineage>
</organism>
<name>A0A916RR04_9HYPH</name>
<reference evidence="1 2" key="1">
    <citation type="journal article" date="2014" name="Int. J. Syst. Evol. Microbiol.">
        <title>Complete genome sequence of Corynebacterium casei LMG S-19264T (=DSM 44701T), isolated from a smear-ripened cheese.</title>
        <authorList>
            <consortium name="US DOE Joint Genome Institute (JGI-PGF)"/>
            <person name="Walter F."/>
            <person name="Albersmeier A."/>
            <person name="Kalinowski J."/>
            <person name="Ruckert C."/>
        </authorList>
    </citation>
    <scope>NUCLEOTIDE SEQUENCE [LARGE SCALE GENOMIC DNA]</scope>
    <source>
        <strain evidence="1 2">CGMCC 1.15896</strain>
    </source>
</reference>
<protein>
    <submittedName>
        <fullName evidence="1">Uncharacterized protein</fullName>
    </submittedName>
</protein>
<sequence>MLWNVSEATVQKTDNQPSVLGTGALTILCIYFRNNALPSTTTPYPQPDGGVRRLCT</sequence>
<keyword evidence="2" id="KW-1185">Reference proteome</keyword>
<dbReference type="Proteomes" id="UP000596977">
    <property type="component" value="Unassembled WGS sequence"/>
</dbReference>